<feature type="domain" description="RES" evidence="1">
    <location>
        <begin position="27"/>
        <end position="190"/>
    </location>
</feature>
<dbReference type="InterPro" id="IPR014914">
    <property type="entry name" value="RES_dom"/>
</dbReference>
<accession>A0ABU0TU31</accession>
<dbReference type="EMBL" id="JAUTBF010000001">
    <property type="protein sequence ID" value="MDQ1123162.1"/>
    <property type="molecule type" value="Genomic_DNA"/>
</dbReference>
<evidence type="ECO:0000313" key="3">
    <source>
        <dbReference type="Proteomes" id="UP001226691"/>
    </source>
</evidence>
<organism evidence="2 3">
    <name type="scientific">Microbacterium trichothecenolyticum</name>
    <name type="common">Aureobacterium trichothecenolyticum</name>
    <dbReference type="NCBI Taxonomy" id="69370"/>
    <lineage>
        <taxon>Bacteria</taxon>
        <taxon>Bacillati</taxon>
        <taxon>Actinomycetota</taxon>
        <taxon>Actinomycetes</taxon>
        <taxon>Micrococcales</taxon>
        <taxon>Microbacteriaceae</taxon>
        <taxon>Microbacterium</taxon>
    </lineage>
</organism>
<evidence type="ECO:0000259" key="1">
    <source>
        <dbReference type="Pfam" id="PF08808"/>
    </source>
</evidence>
<dbReference type="RefSeq" id="WP_307482346.1">
    <property type="nucleotide sequence ID" value="NZ_JAUTBF010000001.1"/>
</dbReference>
<sequence length="221" mass="23864">MPSPRLANFPASAYRVGRAAGAIHFSEIDALDAELADVGNRFDVVGGGVMYCSSTRVGAFKEVLAHFRPAASSSAFAASTSEHLMAVGSVPASWRHARAVVEFSLQSPLPFLDVERDETLTLLTSALGEDLERLGIATLDSSNVRGPNRLLTRAIARWAYTQVDDNDEALYSGIRYSSRFQSHECWAVFAGVEIGSMSTTPIAHSDRDLETVSRAFGITVH</sequence>
<gene>
    <name evidence="2" type="ORF">QE412_001735</name>
</gene>
<dbReference type="Pfam" id="PF08808">
    <property type="entry name" value="RES"/>
    <property type="match status" value="1"/>
</dbReference>
<reference evidence="2 3" key="1">
    <citation type="submission" date="2023-07" db="EMBL/GenBank/DDBJ databases">
        <title>Functional and genomic diversity of the sorghum phyllosphere microbiome.</title>
        <authorList>
            <person name="Shade A."/>
        </authorList>
    </citation>
    <scope>NUCLEOTIDE SEQUENCE [LARGE SCALE GENOMIC DNA]</scope>
    <source>
        <strain evidence="2 3">SORGH_AS_1207</strain>
    </source>
</reference>
<proteinExistence type="predicted"/>
<protein>
    <recommendedName>
        <fullName evidence="1">RES domain-containing protein</fullName>
    </recommendedName>
</protein>
<name>A0ABU0TU31_MICTR</name>
<dbReference type="Proteomes" id="UP001226691">
    <property type="component" value="Unassembled WGS sequence"/>
</dbReference>
<comment type="caution">
    <text evidence="2">The sequence shown here is derived from an EMBL/GenBank/DDBJ whole genome shotgun (WGS) entry which is preliminary data.</text>
</comment>
<evidence type="ECO:0000313" key="2">
    <source>
        <dbReference type="EMBL" id="MDQ1123162.1"/>
    </source>
</evidence>
<keyword evidence="3" id="KW-1185">Reference proteome</keyword>